<dbReference type="STRING" id="1448320.A0A319CT02"/>
<evidence type="ECO:0000313" key="2">
    <source>
        <dbReference type="Proteomes" id="UP000247810"/>
    </source>
</evidence>
<evidence type="ECO:0000313" key="1">
    <source>
        <dbReference type="EMBL" id="PYH87471.1"/>
    </source>
</evidence>
<dbReference type="AlphaFoldDB" id="A0A319CT02"/>
<accession>A0A319CT02</accession>
<sequence>ALIQNANHDERKVLVSSVRGILLFGTPHYTEANLSEVAKYFHLAGQEVPEDLTAQSQWVKAIPTAFASFRSEAKDLDFQCFYEGTPIGMAGLSKPARVVESAVAKCPEGPTPERLAPDHHKMVQFEKEDDKDFGKVVRVLKRWVSKLPAGEEEGGARVNITSNASFERSSNWGYQLGQNTGAQTGFRFGG</sequence>
<dbReference type="OrthoDB" id="427518at2759"/>
<feature type="non-terminal residue" evidence="1">
    <location>
        <position position="1"/>
    </location>
</feature>
<protein>
    <submittedName>
        <fullName evidence="1">Uncharacterized protein</fullName>
    </submittedName>
</protein>
<dbReference type="EMBL" id="KZ826235">
    <property type="protein sequence ID" value="PYH87471.1"/>
    <property type="molecule type" value="Genomic_DNA"/>
</dbReference>
<proteinExistence type="predicted"/>
<organism evidence="1 2">
    <name type="scientific">Aspergillus ellipticus CBS 707.79</name>
    <dbReference type="NCBI Taxonomy" id="1448320"/>
    <lineage>
        <taxon>Eukaryota</taxon>
        <taxon>Fungi</taxon>
        <taxon>Dikarya</taxon>
        <taxon>Ascomycota</taxon>
        <taxon>Pezizomycotina</taxon>
        <taxon>Eurotiomycetes</taxon>
        <taxon>Eurotiomycetidae</taxon>
        <taxon>Eurotiales</taxon>
        <taxon>Aspergillaceae</taxon>
        <taxon>Aspergillus</taxon>
        <taxon>Aspergillus subgen. Circumdati</taxon>
    </lineage>
</organism>
<gene>
    <name evidence="1" type="ORF">BO71DRAFT_340959</name>
</gene>
<name>A0A319CT02_9EURO</name>
<dbReference type="Proteomes" id="UP000247810">
    <property type="component" value="Unassembled WGS sequence"/>
</dbReference>
<keyword evidence="2" id="KW-1185">Reference proteome</keyword>
<dbReference type="VEuPathDB" id="FungiDB:BO71DRAFT_340959"/>
<reference evidence="1 2" key="1">
    <citation type="submission" date="2018-02" db="EMBL/GenBank/DDBJ databases">
        <title>The genomes of Aspergillus section Nigri reveals drivers in fungal speciation.</title>
        <authorList>
            <consortium name="DOE Joint Genome Institute"/>
            <person name="Vesth T.C."/>
            <person name="Nybo J."/>
            <person name="Theobald S."/>
            <person name="Brandl J."/>
            <person name="Frisvad J.C."/>
            <person name="Nielsen K.F."/>
            <person name="Lyhne E.K."/>
            <person name="Kogle M.E."/>
            <person name="Kuo A."/>
            <person name="Riley R."/>
            <person name="Clum A."/>
            <person name="Nolan M."/>
            <person name="Lipzen A."/>
            <person name="Salamov A."/>
            <person name="Henrissat B."/>
            <person name="Wiebenga A."/>
            <person name="De vries R.P."/>
            <person name="Grigoriev I.V."/>
            <person name="Mortensen U.H."/>
            <person name="Andersen M.R."/>
            <person name="Baker S.E."/>
        </authorList>
    </citation>
    <scope>NUCLEOTIDE SEQUENCE [LARGE SCALE GENOMIC DNA]</scope>
    <source>
        <strain evidence="1 2">CBS 707.79</strain>
    </source>
</reference>